<accession>A0A1G8LYW8</accession>
<evidence type="ECO:0000256" key="2">
    <source>
        <dbReference type="ARBA" id="ARBA00010145"/>
    </source>
</evidence>
<dbReference type="InterPro" id="IPR004776">
    <property type="entry name" value="Mem_transp_PIN-like"/>
</dbReference>
<dbReference type="RefSeq" id="WP_091939957.1">
    <property type="nucleotide sequence ID" value="NZ_FNCY01000023.1"/>
</dbReference>
<feature type="transmembrane region" description="Helical" evidence="8">
    <location>
        <begin position="155"/>
        <end position="177"/>
    </location>
</feature>
<feature type="transmembrane region" description="Helical" evidence="8">
    <location>
        <begin position="241"/>
        <end position="259"/>
    </location>
</feature>
<evidence type="ECO:0000256" key="5">
    <source>
        <dbReference type="ARBA" id="ARBA00022692"/>
    </source>
</evidence>
<keyword evidence="6 8" id="KW-1133">Transmembrane helix</keyword>
<feature type="transmembrane region" description="Helical" evidence="8">
    <location>
        <begin position="94"/>
        <end position="116"/>
    </location>
</feature>
<evidence type="ECO:0000256" key="1">
    <source>
        <dbReference type="ARBA" id="ARBA00004651"/>
    </source>
</evidence>
<dbReference type="STRING" id="83767.SAMN05660652_03719"/>
<dbReference type="EMBL" id="FNCY01000023">
    <property type="protein sequence ID" value="SDI60350.1"/>
    <property type="molecule type" value="Genomic_DNA"/>
</dbReference>
<evidence type="ECO:0000256" key="4">
    <source>
        <dbReference type="ARBA" id="ARBA00022475"/>
    </source>
</evidence>
<feature type="transmembrane region" description="Helical" evidence="8">
    <location>
        <begin position="65"/>
        <end position="87"/>
    </location>
</feature>
<feature type="transmembrane region" description="Helical" evidence="8">
    <location>
        <begin position="122"/>
        <end position="143"/>
    </location>
</feature>
<comment type="subcellular location">
    <subcellularLocation>
        <location evidence="1">Cell membrane</location>
        <topology evidence="1">Multi-pass membrane protein</topology>
    </subcellularLocation>
</comment>
<proteinExistence type="inferred from homology"/>
<keyword evidence="3" id="KW-0813">Transport</keyword>
<dbReference type="PANTHER" id="PTHR36838:SF1">
    <property type="entry name" value="SLR1864 PROTEIN"/>
    <property type="match status" value="1"/>
</dbReference>
<dbReference type="AlphaFoldDB" id="A0A1G8LYW8"/>
<evidence type="ECO:0000313" key="9">
    <source>
        <dbReference type="EMBL" id="SDI60350.1"/>
    </source>
</evidence>
<dbReference type="GO" id="GO:0055085">
    <property type="term" value="P:transmembrane transport"/>
    <property type="evidence" value="ECO:0007669"/>
    <property type="project" value="InterPro"/>
</dbReference>
<evidence type="ECO:0008006" key="11">
    <source>
        <dbReference type="Google" id="ProtNLM"/>
    </source>
</evidence>
<sequence length="292" mass="31263">MDLFIRIIGIITPVLVVSAIGFGYGRIAKPDMRWVNRLSVDVLFPALIFSAMAAKDFHIVEYLPLLLGSIIMLFGSGLIAWGVARLLKYSVPAFVPAMVFSNVANMGLPLTLFAFGADLLPAAVSIFMIFSLIHFTLGIRICSPGIDIRGTLKSPMLWAMILGVLMSLAGLALPDWLASSLRMIGDAAIPLGLFALGVGFSTFRVGNWSIGLVGAFLCPISSLVIAWPLTKILPLTPPMQGLLILYAALPPAVMNYIFAERYGQDPGLVSAIVVVGNIASLIFVPLALYIAL</sequence>
<gene>
    <name evidence="9" type="ORF">SAMN05660652_03719</name>
</gene>
<feature type="transmembrane region" description="Helical" evidence="8">
    <location>
        <begin position="183"/>
        <end position="203"/>
    </location>
</feature>
<name>A0A1G8LYW8_9RHOO</name>
<feature type="transmembrane region" description="Helical" evidence="8">
    <location>
        <begin position="271"/>
        <end position="291"/>
    </location>
</feature>
<dbReference type="GO" id="GO:0005886">
    <property type="term" value="C:plasma membrane"/>
    <property type="evidence" value="ECO:0007669"/>
    <property type="project" value="UniProtKB-SubCell"/>
</dbReference>
<evidence type="ECO:0000256" key="3">
    <source>
        <dbReference type="ARBA" id="ARBA00022448"/>
    </source>
</evidence>
<reference evidence="9 10" key="1">
    <citation type="submission" date="2016-10" db="EMBL/GenBank/DDBJ databases">
        <authorList>
            <person name="de Groot N.N."/>
        </authorList>
    </citation>
    <scope>NUCLEOTIDE SEQUENCE [LARGE SCALE GENOMIC DNA]</scope>
    <source>
        <strain evidence="9 10">DSM 5885</strain>
    </source>
</reference>
<dbReference type="OrthoDB" id="3238001at2"/>
<keyword evidence="10" id="KW-1185">Reference proteome</keyword>
<feature type="transmembrane region" description="Helical" evidence="8">
    <location>
        <begin position="6"/>
        <end position="27"/>
    </location>
</feature>
<keyword evidence="5 8" id="KW-0812">Transmembrane</keyword>
<evidence type="ECO:0000313" key="10">
    <source>
        <dbReference type="Proteomes" id="UP000198607"/>
    </source>
</evidence>
<feature type="transmembrane region" description="Helical" evidence="8">
    <location>
        <begin position="210"/>
        <end position="229"/>
    </location>
</feature>
<comment type="similarity">
    <text evidence="2">Belongs to the auxin efflux carrier (TC 2.A.69) family.</text>
</comment>
<dbReference type="InterPro" id="IPR038770">
    <property type="entry name" value="Na+/solute_symporter_sf"/>
</dbReference>
<dbReference type="PANTHER" id="PTHR36838">
    <property type="entry name" value="AUXIN EFFLUX CARRIER FAMILY PROTEIN"/>
    <property type="match status" value="1"/>
</dbReference>
<dbReference type="Gene3D" id="1.20.1530.20">
    <property type="match status" value="1"/>
</dbReference>
<evidence type="ECO:0000256" key="8">
    <source>
        <dbReference type="SAM" id="Phobius"/>
    </source>
</evidence>
<evidence type="ECO:0000256" key="6">
    <source>
        <dbReference type="ARBA" id="ARBA00022989"/>
    </source>
</evidence>
<dbReference type="Proteomes" id="UP000198607">
    <property type="component" value="Unassembled WGS sequence"/>
</dbReference>
<evidence type="ECO:0000256" key="7">
    <source>
        <dbReference type="ARBA" id="ARBA00023136"/>
    </source>
</evidence>
<organism evidence="9 10">
    <name type="scientific">Propionivibrio dicarboxylicus</name>
    <dbReference type="NCBI Taxonomy" id="83767"/>
    <lineage>
        <taxon>Bacteria</taxon>
        <taxon>Pseudomonadati</taxon>
        <taxon>Pseudomonadota</taxon>
        <taxon>Betaproteobacteria</taxon>
        <taxon>Rhodocyclales</taxon>
        <taxon>Rhodocyclaceae</taxon>
        <taxon>Propionivibrio</taxon>
    </lineage>
</organism>
<dbReference type="Pfam" id="PF03547">
    <property type="entry name" value="Mem_trans"/>
    <property type="match status" value="1"/>
</dbReference>
<keyword evidence="7 8" id="KW-0472">Membrane</keyword>
<keyword evidence="4" id="KW-1003">Cell membrane</keyword>
<protein>
    <recommendedName>
        <fullName evidence="11">Permease</fullName>
    </recommendedName>
</protein>
<feature type="transmembrane region" description="Helical" evidence="8">
    <location>
        <begin position="34"/>
        <end position="53"/>
    </location>
</feature>